<dbReference type="RefSeq" id="WP_282877069.1">
    <property type="nucleotide sequence ID" value="NZ_CP133164.1"/>
</dbReference>
<dbReference type="EMBL" id="CP133164">
    <property type="protein sequence ID" value="WMN17168.1"/>
    <property type="molecule type" value="Genomic_DNA"/>
</dbReference>
<feature type="region of interest" description="Disordered" evidence="1">
    <location>
        <begin position="286"/>
        <end position="314"/>
    </location>
</feature>
<dbReference type="Proteomes" id="UP001237292">
    <property type="component" value="Chromosome"/>
</dbReference>
<feature type="chain" id="PRO_5047391963" evidence="2">
    <location>
        <begin position="25"/>
        <end position="314"/>
    </location>
</feature>
<organism evidence="3 4">
    <name type="scientific">Pseudomonas piscis</name>
    <dbReference type="NCBI Taxonomy" id="2614538"/>
    <lineage>
        <taxon>Bacteria</taxon>
        <taxon>Pseudomonadati</taxon>
        <taxon>Pseudomonadota</taxon>
        <taxon>Gammaproteobacteria</taxon>
        <taxon>Pseudomonadales</taxon>
        <taxon>Pseudomonadaceae</taxon>
        <taxon>Pseudomonas</taxon>
    </lineage>
</organism>
<evidence type="ECO:0000256" key="1">
    <source>
        <dbReference type="SAM" id="MobiDB-lite"/>
    </source>
</evidence>
<name>A0ABY9NF32_9PSED</name>
<evidence type="ECO:0000313" key="4">
    <source>
        <dbReference type="Proteomes" id="UP001237292"/>
    </source>
</evidence>
<accession>A0ABY9NF32</accession>
<keyword evidence="4" id="KW-1185">Reference proteome</keyword>
<feature type="compositionally biased region" description="Polar residues" evidence="1">
    <location>
        <begin position="305"/>
        <end position="314"/>
    </location>
</feature>
<reference evidence="3 4" key="1">
    <citation type="journal article" date="2023" name="Access Microbiol">
        <title>The genome of a steinernematid-associated Pseudomonas piscis bacterium encodes the biosynthesis of insect toxins.</title>
        <authorList>
            <person name="Awori R.M."/>
            <person name="Hendre P."/>
            <person name="Amugune N.O."/>
        </authorList>
    </citation>
    <scope>NUCLEOTIDE SEQUENCE [LARGE SCALE GENOMIC DNA]</scope>
    <source>
        <strain evidence="3 4">75</strain>
    </source>
</reference>
<feature type="signal peptide" evidence="2">
    <location>
        <begin position="1"/>
        <end position="24"/>
    </location>
</feature>
<evidence type="ECO:0000313" key="3">
    <source>
        <dbReference type="EMBL" id="WMN17168.1"/>
    </source>
</evidence>
<gene>
    <name evidence="3" type="ORF">QL104_28100</name>
</gene>
<keyword evidence="2" id="KW-0732">Signal</keyword>
<protein>
    <submittedName>
        <fullName evidence="3">Uncharacterized protein</fullName>
    </submittedName>
</protein>
<proteinExistence type="predicted"/>
<sequence length="314" mass="34863">MRIRIFRHLLAAATLLCASQAVLADQNGDNVYFNMGVHNTKGCTALNNNCIAKRKAGEPADPQFPATWISDWTMYRVTNNYEKNQPPYSSPPSTLQPSDYTVSQGTSYYDNTYVPADGDGTGAMMEHYEKYCLPIFPIKDNNYTCSFVSLGNKAYFLTYPEDRPKDMPACCMFSPMNHPPRQDFVKHLPYSASRSQNLGGSVLAYALELKPQGQPPILFGYAFNKQATSDGPGQPAYQHPQSFYFSGDASVANAPIVSQNYRNWSNAKPAPAKTWDQVAQMCPSNPPDCQLFTPPPSLKNGARPQWNQLAPISQ</sequence>
<evidence type="ECO:0000256" key="2">
    <source>
        <dbReference type="SAM" id="SignalP"/>
    </source>
</evidence>